<reference evidence="2 3" key="1">
    <citation type="submission" date="2019-05" db="EMBL/GenBank/DDBJ databases">
        <title>Another draft genome of Portunus trituberculatus and its Hox gene families provides insights of decapod evolution.</title>
        <authorList>
            <person name="Jeong J.-H."/>
            <person name="Song I."/>
            <person name="Kim S."/>
            <person name="Choi T."/>
            <person name="Kim D."/>
            <person name="Ryu S."/>
            <person name="Kim W."/>
        </authorList>
    </citation>
    <scope>NUCLEOTIDE SEQUENCE [LARGE SCALE GENOMIC DNA]</scope>
    <source>
        <tissue evidence="2">Muscle</tissue>
    </source>
</reference>
<name>A0A5B7GQL6_PORTR</name>
<dbReference type="OrthoDB" id="6514002at2759"/>
<comment type="caution">
    <text evidence="2">The sequence shown here is derived from an EMBL/GenBank/DDBJ whole genome shotgun (WGS) entry which is preliminary data.</text>
</comment>
<evidence type="ECO:0000313" key="3">
    <source>
        <dbReference type="Proteomes" id="UP000324222"/>
    </source>
</evidence>
<accession>A0A5B7GQL6</accession>
<feature type="region of interest" description="Disordered" evidence="1">
    <location>
        <begin position="35"/>
        <end position="103"/>
    </location>
</feature>
<dbReference type="Proteomes" id="UP000324222">
    <property type="component" value="Unassembled WGS sequence"/>
</dbReference>
<proteinExistence type="predicted"/>
<gene>
    <name evidence="2" type="ORF">E2C01_053915</name>
</gene>
<evidence type="ECO:0000313" key="2">
    <source>
        <dbReference type="EMBL" id="MPC59886.1"/>
    </source>
</evidence>
<sequence>MLEAAANNARYFTLADLVRMTQNAPSTYADGQIAYASDDDYNPESHELPRNHPVRLMDRTKNTSAEESTGRVGRSLSDSFLKRREFEQDLDNGDTSDFLRRPY</sequence>
<evidence type="ECO:0000256" key="1">
    <source>
        <dbReference type="SAM" id="MobiDB-lite"/>
    </source>
</evidence>
<organism evidence="2 3">
    <name type="scientific">Portunus trituberculatus</name>
    <name type="common">Swimming crab</name>
    <name type="synonym">Neptunus trituberculatus</name>
    <dbReference type="NCBI Taxonomy" id="210409"/>
    <lineage>
        <taxon>Eukaryota</taxon>
        <taxon>Metazoa</taxon>
        <taxon>Ecdysozoa</taxon>
        <taxon>Arthropoda</taxon>
        <taxon>Crustacea</taxon>
        <taxon>Multicrustacea</taxon>
        <taxon>Malacostraca</taxon>
        <taxon>Eumalacostraca</taxon>
        <taxon>Eucarida</taxon>
        <taxon>Decapoda</taxon>
        <taxon>Pleocyemata</taxon>
        <taxon>Brachyura</taxon>
        <taxon>Eubrachyura</taxon>
        <taxon>Portunoidea</taxon>
        <taxon>Portunidae</taxon>
        <taxon>Portuninae</taxon>
        <taxon>Portunus</taxon>
    </lineage>
</organism>
<protein>
    <submittedName>
        <fullName evidence="2">Uncharacterized protein</fullName>
    </submittedName>
</protein>
<feature type="compositionally biased region" description="Basic and acidic residues" evidence="1">
    <location>
        <begin position="43"/>
        <end position="61"/>
    </location>
</feature>
<dbReference type="EMBL" id="VSRR010016954">
    <property type="protein sequence ID" value="MPC59886.1"/>
    <property type="molecule type" value="Genomic_DNA"/>
</dbReference>
<keyword evidence="3" id="KW-1185">Reference proteome</keyword>
<dbReference type="AlphaFoldDB" id="A0A5B7GQL6"/>